<proteinExistence type="predicted"/>
<dbReference type="Proteomes" id="UP001175261">
    <property type="component" value="Unassembled WGS sequence"/>
</dbReference>
<gene>
    <name evidence="3" type="ORF">NLU13_2344</name>
</gene>
<keyword evidence="1" id="KW-0560">Oxidoreductase</keyword>
<protein>
    <recommendedName>
        <fullName evidence="2">TauD/TfdA-like domain-containing protein</fullName>
    </recommendedName>
</protein>
<dbReference type="Gene3D" id="3.60.130.10">
    <property type="entry name" value="Clavaminate synthase-like"/>
    <property type="match status" value="1"/>
</dbReference>
<dbReference type="GO" id="GO:0016491">
    <property type="term" value="F:oxidoreductase activity"/>
    <property type="evidence" value="ECO:0007669"/>
    <property type="project" value="UniProtKB-KW"/>
</dbReference>
<reference evidence="3" key="1">
    <citation type="submission" date="2022-10" db="EMBL/GenBank/DDBJ databases">
        <title>Determination and structural analysis of whole genome sequence of Sarocladium strictum F4-1.</title>
        <authorList>
            <person name="Hu L."/>
            <person name="Jiang Y."/>
        </authorList>
    </citation>
    <scope>NUCLEOTIDE SEQUENCE</scope>
    <source>
        <strain evidence="3">F4-1</strain>
    </source>
</reference>
<comment type="caution">
    <text evidence="3">The sequence shown here is derived from an EMBL/GenBank/DDBJ whole genome shotgun (WGS) entry which is preliminary data.</text>
</comment>
<dbReference type="SUPFAM" id="SSF51197">
    <property type="entry name" value="Clavaminate synthase-like"/>
    <property type="match status" value="1"/>
</dbReference>
<keyword evidence="4" id="KW-1185">Reference proteome</keyword>
<organism evidence="3 4">
    <name type="scientific">Sarocladium strictum</name>
    <name type="common">Black bundle disease fungus</name>
    <name type="synonym">Acremonium strictum</name>
    <dbReference type="NCBI Taxonomy" id="5046"/>
    <lineage>
        <taxon>Eukaryota</taxon>
        <taxon>Fungi</taxon>
        <taxon>Dikarya</taxon>
        <taxon>Ascomycota</taxon>
        <taxon>Pezizomycotina</taxon>
        <taxon>Sordariomycetes</taxon>
        <taxon>Hypocreomycetidae</taxon>
        <taxon>Hypocreales</taxon>
        <taxon>Sarocladiaceae</taxon>
        <taxon>Sarocladium</taxon>
    </lineage>
</organism>
<evidence type="ECO:0000313" key="4">
    <source>
        <dbReference type="Proteomes" id="UP001175261"/>
    </source>
</evidence>
<dbReference type="PANTHER" id="PTHR10696:SF49">
    <property type="entry name" value="TAUD_TFDA-LIKE DOMAIN-CONTAINING PROTEIN"/>
    <property type="match status" value="1"/>
</dbReference>
<dbReference type="AlphaFoldDB" id="A0AA39GSN3"/>
<dbReference type="Pfam" id="PF02668">
    <property type="entry name" value="TauD"/>
    <property type="match status" value="1"/>
</dbReference>
<dbReference type="InterPro" id="IPR050411">
    <property type="entry name" value="AlphaKG_dependent_hydroxylases"/>
</dbReference>
<feature type="domain" description="TauD/TfdA-like" evidence="2">
    <location>
        <begin position="88"/>
        <end position="334"/>
    </location>
</feature>
<sequence length="382" mass="42859">MALSERAPVLSLDALIQTPGEQPSGSRQRASELPAGVPRSITHDMAWFGAQFRSLHDYVLMLGPADIVELESGLRGFKDLCLDGTQVSRDNFLLPHLGPKLDALRPEIHDGRGFGCIRGLTPEKYTVEDLTILQLAIQARIANLCGRQDKKGNMMVHIVADNTSQIRADHHRHSTAAITFHNEESGDVVSWLTRSCAEVGGRCVIASAYTVYNVLAASRPDLIRVLMRSDWPFAFPKFHCRPILYYHRNRLIMNFGRTPLLGSASHPRSSDLPSLTAVQREALDAIEAIGRATQLEMRTEPGDIHFINNLAILHRREGFVNGAQASQKRHLVRMRLRDKDLGWSIPPELCDEWDRAFARGKPTMWHLQPMPEGFFPLRTQAN</sequence>
<evidence type="ECO:0000313" key="3">
    <source>
        <dbReference type="EMBL" id="KAK0392850.1"/>
    </source>
</evidence>
<dbReference type="InterPro" id="IPR003819">
    <property type="entry name" value="TauD/TfdA-like"/>
</dbReference>
<dbReference type="EMBL" id="JAPDFR010000001">
    <property type="protein sequence ID" value="KAK0392850.1"/>
    <property type="molecule type" value="Genomic_DNA"/>
</dbReference>
<dbReference type="PANTHER" id="PTHR10696">
    <property type="entry name" value="GAMMA-BUTYROBETAINE HYDROXYLASE-RELATED"/>
    <property type="match status" value="1"/>
</dbReference>
<accession>A0AA39GSN3</accession>
<name>A0AA39GSN3_SARSR</name>
<dbReference type="InterPro" id="IPR042098">
    <property type="entry name" value="TauD-like_sf"/>
</dbReference>
<evidence type="ECO:0000259" key="2">
    <source>
        <dbReference type="Pfam" id="PF02668"/>
    </source>
</evidence>
<evidence type="ECO:0000256" key="1">
    <source>
        <dbReference type="ARBA" id="ARBA00023002"/>
    </source>
</evidence>